<dbReference type="GO" id="GO:0003735">
    <property type="term" value="F:structural constituent of ribosome"/>
    <property type="evidence" value="ECO:0007669"/>
    <property type="project" value="InterPro"/>
</dbReference>
<dbReference type="InterPro" id="IPR001971">
    <property type="entry name" value="Ribosomal_uS11"/>
</dbReference>
<dbReference type="HAMAP" id="MF_01310">
    <property type="entry name" value="Ribosomal_uS11"/>
    <property type="match status" value="1"/>
</dbReference>
<dbReference type="GO" id="GO:0005840">
    <property type="term" value="C:ribosome"/>
    <property type="evidence" value="ECO:0007669"/>
    <property type="project" value="UniProtKB-KW"/>
</dbReference>
<reference evidence="4" key="2">
    <citation type="submission" date="2016-06" db="EMBL/GenBank/DDBJ databases">
        <authorList>
            <person name="Kjaerup R.B."/>
            <person name="Dalgaard T.S."/>
            <person name="Juul-Madsen H.R."/>
        </authorList>
    </citation>
    <scope>NUCLEOTIDE SEQUENCE</scope>
</reference>
<evidence type="ECO:0000313" key="4">
    <source>
        <dbReference type="EMBL" id="AOX48926.1"/>
    </source>
</evidence>
<evidence type="ECO:0000256" key="3">
    <source>
        <dbReference type="ARBA" id="ARBA00023274"/>
    </source>
</evidence>
<geneLocation type="mitochondrion" evidence="4"/>
<protein>
    <submittedName>
        <fullName evidence="4">Ribosomal protein S11</fullName>
    </submittedName>
</protein>
<dbReference type="InterPro" id="IPR036967">
    <property type="entry name" value="Ribosomal_uS11_sf"/>
</dbReference>
<comment type="similarity">
    <text evidence="1">Belongs to the universal ribosomal protein uS11 family.</text>
</comment>
<proteinExistence type="inferred from homology"/>
<dbReference type="AlphaFoldDB" id="A0A1D8X7C5"/>
<sequence length="115" mass="13131">MVKSTVLKVLFTSTNILCTLTDLEGRILFWTSIGSKKVKGTKKITLISINSTLKSITTQLNKIDCKFLHLQVQGFSRNKKPLMRFFKNSVINIISICDKTSFPHNGCKRKKVRRI</sequence>
<gene>
    <name evidence="4" type="primary">rps11</name>
</gene>
<name>A0A1D8X7C5_9FLOR</name>
<evidence type="ECO:0000256" key="2">
    <source>
        <dbReference type="ARBA" id="ARBA00022980"/>
    </source>
</evidence>
<organism evidence="4">
    <name type="scientific">Pterocladiella luxurians</name>
    <dbReference type="NCBI Taxonomy" id="2909240"/>
    <lineage>
        <taxon>Eukaryota</taxon>
        <taxon>Rhodophyta</taxon>
        <taxon>Florideophyceae</taxon>
        <taxon>Rhodymeniophycidae</taxon>
        <taxon>Gelidiales</taxon>
        <taxon>Pterocladiaceae</taxon>
        <taxon>Pterocladiella</taxon>
    </lineage>
</organism>
<reference evidence="4" key="1">
    <citation type="journal article" date="2016" name="Sci. Rep.">
        <title>Mitogenomes from type specimens, a genotyping tool for morphologically simple species: ten genomes of agar-producing red algae.</title>
        <authorList>
            <person name="Boo G.H."/>
            <person name="Hughey J.R."/>
            <person name="Miller K.A."/>
            <person name="Boo S.M."/>
        </authorList>
    </citation>
    <scope>NUCLEOTIDE SEQUENCE</scope>
</reference>
<dbReference type="GO" id="GO:1990904">
    <property type="term" value="C:ribonucleoprotein complex"/>
    <property type="evidence" value="ECO:0007669"/>
    <property type="project" value="UniProtKB-KW"/>
</dbReference>
<dbReference type="PANTHER" id="PTHR11759">
    <property type="entry name" value="40S RIBOSOMAL PROTEIN S14/30S RIBOSOMAL PROTEIN S11"/>
    <property type="match status" value="1"/>
</dbReference>
<accession>A0A1D8X7C5</accession>
<evidence type="ECO:0000256" key="1">
    <source>
        <dbReference type="ARBA" id="ARBA00006194"/>
    </source>
</evidence>
<dbReference type="Gene3D" id="3.30.420.80">
    <property type="entry name" value="Ribosomal protein S11"/>
    <property type="match status" value="1"/>
</dbReference>
<dbReference type="Pfam" id="PF00411">
    <property type="entry name" value="Ribosomal_S11"/>
    <property type="match status" value="1"/>
</dbReference>
<dbReference type="PIRSF" id="PIRSF002131">
    <property type="entry name" value="Ribosomal_S11"/>
    <property type="match status" value="1"/>
</dbReference>
<dbReference type="GO" id="GO:0006412">
    <property type="term" value="P:translation"/>
    <property type="evidence" value="ECO:0007669"/>
    <property type="project" value="InterPro"/>
</dbReference>
<keyword evidence="2 4" id="KW-0689">Ribosomal protein</keyword>
<dbReference type="SUPFAM" id="SSF53137">
    <property type="entry name" value="Translational machinery components"/>
    <property type="match status" value="1"/>
</dbReference>
<keyword evidence="4" id="KW-0496">Mitochondrion</keyword>
<keyword evidence="3" id="KW-0687">Ribonucleoprotein</keyword>
<dbReference type="EMBL" id="KX427229">
    <property type="protein sequence ID" value="AOX48926.1"/>
    <property type="molecule type" value="Genomic_DNA"/>
</dbReference>